<dbReference type="EMBL" id="JABEQG010000001">
    <property type="protein sequence ID" value="MBB2154861.1"/>
    <property type="molecule type" value="Genomic_DNA"/>
</dbReference>
<dbReference type="AlphaFoldDB" id="A0A7W4I3K1"/>
<dbReference type="Proteomes" id="UP000550787">
    <property type="component" value="Unassembled WGS sequence"/>
</dbReference>
<reference evidence="1 2" key="1">
    <citation type="submission" date="2020-04" db="EMBL/GenBank/DDBJ databases">
        <title>Description of novel Gluconacetobacter.</title>
        <authorList>
            <person name="Sombolestani A."/>
        </authorList>
    </citation>
    <scope>NUCLEOTIDE SEQUENCE [LARGE SCALE GENOMIC DNA]</scope>
    <source>
        <strain evidence="1 2">LMG 7603</strain>
    </source>
</reference>
<sequence length="133" mass="14706">MTDTPPPFEPTEPAAAETGWRVRILDLSGGAEEGIVEDIGGFLDVAHANAFARAYVRDSIERCRVAGAAPREVLQAWMSFGEDAEILDAGDDGWRSANELDDFTAHAATPMERDWRTIDPRRMVEDDEDETPE</sequence>
<organism evidence="1 2">
    <name type="scientific">Gluconacetobacter diazotrophicus</name>
    <name type="common">Acetobacter diazotrophicus</name>
    <dbReference type="NCBI Taxonomy" id="33996"/>
    <lineage>
        <taxon>Bacteria</taxon>
        <taxon>Pseudomonadati</taxon>
        <taxon>Pseudomonadota</taxon>
        <taxon>Alphaproteobacteria</taxon>
        <taxon>Acetobacterales</taxon>
        <taxon>Acetobacteraceae</taxon>
        <taxon>Gluconacetobacter</taxon>
    </lineage>
</organism>
<proteinExistence type="predicted"/>
<evidence type="ECO:0000313" key="2">
    <source>
        <dbReference type="Proteomes" id="UP000550787"/>
    </source>
</evidence>
<evidence type="ECO:0000313" key="1">
    <source>
        <dbReference type="EMBL" id="MBB2154861.1"/>
    </source>
</evidence>
<name>A0A7W4I3K1_GLUDI</name>
<dbReference type="RefSeq" id="WP_183115265.1">
    <property type="nucleotide sequence ID" value="NZ_JABEQG010000001.1"/>
</dbReference>
<accession>A0A7W4I3K1</accession>
<comment type="caution">
    <text evidence="1">The sequence shown here is derived from an EMBL/GenBank/DDBJ whole genome shotgun (WGS) entry which is preliminary data.</text>
</comment>
<protein>
    <submittedName>
        <fullName evidence="1">Uncharacterized protein</fullName>
    </submittedName>
</protein>
<gene>
    <name evidence="1" type="ORF">HLH33_00815</name>
</gene>